<gene>
    <name evidence="2" type="ORF">GCM10011511_15750</name>
</gene>
<comment type="caution">
    <text evidence="2">The sequence shown here is derived from an EMBL/GenBank/DDBJ whole genome shotgun (WGS) entry which is preliminary data.</text>
</comment>
<protein>
    <submittedName>
        <fullName evidence="2">Uncharacterized protein</fullName>
    </submittedName>
</protein>
<sequence>MEVVEPNMSLKSGNPNPQPGNTQPGENQTQHQEPPNEQQKLDNATKTAQIMTNAQENTTGNRRRQRG</sequence>
<evidence type="ECO:0000256" key="1">
    <source>
        <dbReference type="SAM" id="MobiDB-lite"/>
    </source>
</evidence>
<organism evidence="2 3">
    <name type="scientific">Puia dinghuensis</name>
    <dbReference type="NCBI Taxonomy" id="1792502"/>
    <lineage>
        <taxon>Bacteria</taxon>
        <taxon>Pseudomonadati</taxon>
        <taxon>Bacteroidota</taxon>
        <taxon>Chitinophagia</taxon>
        <taxon>Chitinophagales</taxon>
        <taxon>Chitinophagaceae</taxon>
        <taxon>Puia</taxon>
    </lineage>
</organism>
<evidence type="ECO:0000313" key="3">
    <source>
        <dbReference type="Proteomes" id="UP000607559"/>
    </source>
</evidence>
<reference evidence="2" key="2">
    <citation type="submission" date="2020-09" db="EMBL/GenBank/DDBJ databases">
        <authorList>
            <person name="Sun Q."/>
            <person name="Zhou Y."/>
        </authorList>
    </citation>
    <scope>NUCLEOTIDE SEQUENCE</scope>
    <source>
        <strain evidence="2">CGMCC 1.15448</strain>
    </source>
</reference>
<reference evidence="2" key="1">
    <citation type="journal article" date="2014" name="Int. J. Syst. Evol. Microbiol.">
        <title>Complete genome sequence of Corynebacterium casei LMG S-19264T (=DSM 44701T), isolated from a smear-ripened cheese.</title>
        <authorList>
            <consortium name="US DOE Joint Genome Institute (JGI-PGF)"/>
            <person name="Walter F."/>
            <person name="Albersmeier A."/>
            <person name="Kalinowski J."/>
            <person name="Ruckert C."/>
        </authorList>
    </citation>
    <scope>NUCLEOTIDE SEQUENCE</scope>
    <source>
        <strain evidence="2">CGMCC 1.15448</strain>
    </source>
</reference>
<name>A0A8J2UBF4_9BACT</name>
<proteinExistence type="predicted"/>
<dbReference type="EMBL" id="BMJC01000001">
    <property type="protein sequence ID" value="GGA93186.1"/>
    <property type="molecule type" value="Genomic_DNA"/>
</dbReference>
<dbReference type="AlphaFoldDB" id="A0A8J2UBF4"/>
<feature type="compositionally biased region" description="Polar residues" evidence="1">
    <location>
        <begin position="29"/>
        <end position="60"/>
    </location>
</feature>
<accession>A0A8J2UBF4</accession>
<feature type="compositionally biased region" description="Low complexity" evidence="1">
    <location>
        <begin position="13"/>
        <end position="28"/>
    </location>
</feature>
<evidence type="ECO:0000313" key="2">
    <source>
        <dbReference type="EMBL" id="GGA93186.1"/>
    </source>
</evidence>
<dbReference type="Proteomes" id="UP000607559">
    <property type="component" value="Unassembled WGS sequence"/>
</dbReference>
<feature type="region of interest" description="Disordered" evidence="1">
    <location>
        <begin position="1"/>
        <end position="67"/>
    </location>
</feature>
<keyword evidence="3" id="KW-1185">Reference proteome</keyword>